<protein>
    <submittedName>
        <fullName evidence="1">Uncharacterized protein</fullName>
    </submittedName>
</protein>
<dbReference type="Proteomes" id="UP001065298">
    <property type="component" value="Chromosome 7"/>
</dbReference>
<evidence type="ECO:0000313" key="2">
    <source>
        <dbReference type="Proteomes" id="UP001065298"/>
    </source>
</evidence>
<sequence length="322" mass="35823">MSSLARTLQEQLAVDEISTGQYVSRLPPENMANVANIIYGGCTVGVAIAAAYQIMKPGYHLYTAMGNYLGPALTDRKLFIRVQSVRDTRTFATRQVLVSQKRDGHQERRPCLTALIDFQLAEKKSLLTYSAPPAMVYAAPESLRNVEQIDEHSVTSGEASPELINLLAMGASLMRRVFDIRPSPEEVMHQNLLGRLKTPTTQGHLTLTERKTGDYFKTKYKLDSRGEQVVGVGFLLDGSLSFTLLAHSSMSLEVAGACSSLDFVLRLLVNDVALNEWHFRENKTIVGGDGRTYSEARLWDKEGRMVANMTQKCILRPNRPNL</sequence>
<reference evidence="1" key="1">
    <citation type="submission" date="2022-06" db="EMBL/GenBank/DDBJ databases">
        <title>Fusarium solani species complex genomes reveal bases of compartmentalisation and animal pathogenesis.</title>
        <authorList>
            <person name="Tsai I.J."/>
        </authorList>
    </citation>
    <scope>NUCLEOTIDE SEQUENCE</scope>
    <source>
        <strain evidence="1">Fu6.1</strain>
    </source>
</reference>
<proteinExistence type="predicted"/>
<accession>A0ACC0QTG3</accession>
<dbReference type="EMBL" id="CM046509">
    <property type="protein sequence ID" value="KAI8663308.1"/>
    <property type="molecule type" value="Genomic_DNA"/>
</dbReference>
<gene>
    <name evidence="1" type="ORF">NCS57_00931400</name>
</gene>
<keyword evidence="2" id="KW-1185">Reference proteome</keyword>
<name>A0ACC0QTG3_9HYPO</name>
<organism evidence="1 2">
    <name type="scientific">Fusarium keratoplasticum</name>
    <dbReference type="NCBI Taxonomy" id="1328300"/>
    <lineage>
        <taxon>Eukaryota</taxon>
        <taxon>Fungi</taxon>
        <taxon>Dikarya</taxon>
        <taxon>Ascomycota</taxon>
        <taxon>Pezizomycotina</taxon>
        <taxon>Sordariomycetes</taxon>
        <taxon>Hypocreomycetidae</taxon>
        <taxon>Hypocreales</taxon>
        <taxon>Nectriaceae</taxon>
        <taxon>Fusarium</taxon>
        <taxon>Fusarium solani species complex</taxon>
    </lineage>
</organism>
<evidence type="ECO:0000313" key="1">
    <source>
        <dbReference type="EMBL" id="KAI8663308.1"/>
    </source>
</evidence>
<comment type="caution">
    <text evidence="1">The sequence shown here is derived from an EMBL/GenBank/DDBJ whole genome shotgun (WGS) entry which is preliminary data.</text>
</comment>